<dbReference type="PRINTS" id="PR00313">
    <property type="entry name" value="CABNDNGRPT"/>
</dbReference>
<accession>A0ABW3IKA7</accession>
<keyword evidence="13" id="KW-1185">Reference proteome</keyword>
<dbReference type="InterPro" id="IPR006026">
    <property type="entry name" value="Peptidase_Metallo"/>
</dbReference>
<evidence type="ECO:0000256" key="2">
    <source>
        <dbReference type="ARBA" id="ARBA00004370"/>
    </source>
</evidence>
<dbReference type="InterPro" id="IPR018511">
    <property type="entry name" value="Hemolysin-typ_Ca-bd_CS"/>
</dbReference>
<organism evidence="12 13">
    <name type="scientific">Tropicimonas aquimaris</name>
    <dbReference type="NCBI Taxonomy" id="914152"/>
    <lineage>
        <taxon>Bacteria</taxon>
        <taxon>Pseudomonadati</taxon>
        <taxon>Pseudomonadota</taxon>
        <taxon>Alphaproteobacteria</taxon>
        <taxon>Rhodobacterales</taxon>
        <taxon>Roseobacteraceae</taxon>
        <taxon>Tropicimonas</taxon>
    </lineage>
</organism>
<evidence type="ECO:0000256" key="8">
    <source>
        <dbReference type="ARBA" id="ARBA00023026"/>
    </source>
</evidence>
<evidence type="ECO:0000256" key="4">
    <source>
        <dbReference type="ARBA" id="ARBA00009490"/>
    </source>
</evidence>
<gene>
    <name evidence="12" type="ORF">ACFQ2S_02070</name>
</gene>
<dbReference type="SMART" id="SM00235">
    <property type="entry name" value="ZnMc"/>
    <property type="match status" value="1"/>
</dbReference>
<dbReference type="InterPro" id="IPR050557">
    <property type="entry name" value="RTX_toxin/Mannuronan_C5-epim"/>
</dbReference>
<keyword evidence="8" id="KW-0843">Virulence</keyword>
<comment type="cofactor">
    <cofactor evidence="1">
        <name>Ca(2+)</name>
        <dbReference type="ChEBI" id="CHEBI:29108"/>
    </cofactor>
</comment>
<evidence type="ECO:0000256" key="5">
    <source>
        <dbReference type="ARBA" id="ARBA00022525"/>
    </source>
</evidence>
<dbReference type="Gene3D" id="2.150.10.10">
    <property type="entry name" value="Serralysin-like metalloprotease, C-terminal"/>
    <property type="match status" value="8"/>
</dbReference>
<evidence type="ECO:0000256" key="3">
    <source>
        <dbReference type="ARBA" id="ARBA00004613"/>
    </source>
</evidence>
<keyword evidence="6" id="KW-0800">Toxin</keyword>
<dbReference type="Proteomes" id="UP001597108">
    <property type="component" value="Unassembled WGS sequence"/>
</dbReference>
<proteinExistence type="inferred from homology"/>
<comment type="subcellular location">
    <subcellularLocation>
        <location evidence="2">Membrane</location>
    </subcellularLocation>
    <subcellularLocation>
        <location evidence="3">Secreted</location>
    </subcellularLocation>
</comment>
<evidence type="ECO:0000256" key="10">
    <source>
        <dbReference type="SAM" id="MobiDB-lite"/>
    </source>
</evidence>
<dbReference type="SUPFAM" id="SSF51120">
    <property type="entry name" value="beta-Roll"/>
    <property type="match status" value="6"/>
</dbReference>
<evidence type="ECO:0000256" key="7">
    <source>
        <dbReference type="ARBA" id="ARBA00022737"/>
    </source>
</evidence>
<dbReference type="CDD" id="cd04277">
    <property type="entry name" value="ZnMc_serralysin_like"/>
    <property type="match status" value="1"/>
</dbReference>
<comment type="caution">
    <text evidence="12">The sequence shown here is derived from an EMBL/GenBank/DDBJ whole genome shotgun (WGS) entry which is preliminary data.</text>
</comment>
<dbReference type="Pfam" id="PF08548">
    <property type="entry name" value="Peptidase_M10_C"/>
    <property type="match status" value="1"/>
</dbReference>
<evidence type="ECO:0000256" key="6">
    <source>
        <dbReference type="ARBA" id="ARBA00022656"/>
    </source>
</evidence>
<dbReference type="InterPro" id="IPR013858">
    <property type="entry name" value="Peptidase_M10B_C"/>
</dbReference>
<keyword evidence="5" id="KW-0964">Secreted</keyword>
<comment type="similarity">
    <text evidence="4">Belongs to the peptidase M10B family.</text>
</comment>
<dbReference type="PRINTS" id="PR01488">
    <property type="entry name" value="RTXTOXINA"/>
</dbReference>
<keyword evidence="9" id="KW-0472">Membrane</keyword>
<dbReference type="PANTHER" id="PTHR38340">
    <property type="entry name" value="S-LAYER PROTEIN"/>
    <property type="match status" value="1"/>
</dbReference>
<dbReference type="SUPFAM" id="SSF55486">
    <property type="entry name" value="Metalloproteases ('zincins'), catalytic domain"/>
    <property type="match status" value="1"/>
</dbReference>
<feature type="compositionally biased region" description="Gly residues" evidence="10">
    <location>
        <begin position="410"/>
        <end position="423"/>
    </location>
</feature>
<name>A0ABW3IKA7_9RHOB</name>
<dbReference type="Gene3D" id="3.40.390.10">
    <property type="entry name" value="Collagenase (Catalytic Domain)"/>
    <property type="match status" value="1"/>
</dbReference>
<evidence type="ECO:0000313" key="12">
    <source>
        <dbReference type="EMBL" id="MFD0978426.1"/>
    </source>
</evidence>
<dbReference type="Pfam" id="PF00353">
    <property type="entry name" value="HemolysinCabind"/>
    <property type="match status" value="9"/>
</dbReference>
<dbReference type="EMBL" id="JBHTJT010000006">
    <property type="protein sequence ID" value="MFD0978426.1"/>
    <property type="molecule type" value="Genomic_DNA"/>
</dbReference>
<sequence length="1162" mass="118860">MAVAGSCAEDTPAMGPGSGPVPRQLAISRVSAEATAGSASTASGYELPNFTDQEIADYLRSGYWTQDGGVTHQFNLGATGIHAKDGEIRVKFDGWTRDADGVTDAGKELAWQALQLYANVLNVTFVEVEGDGVTADLYFGDSETDAYARSRYNVSTGNIEYSWVNIGTAWIATYGTGIGSYSLQTYIHEIGHALGLGHAGPYEGFATFVTNASDVTTNTNVYLNDSWQKSVMSYMDQTENTTLDASYARLLTPMAADWIALADMPSYEIADAYSDDTTYGFNTTITAETSAIWAALADRADRNAFHIIDTAGNDTVDFSGFADAQVIDLAGGSVSDIGGLVGNMTIGAETVIENAVGGGGGDWLKGNAADNILVGNDGDDRLDGFDGADTLFGGAGADLLEGGEGDDALHGGGGEDQVRGGPGRDTLHSAGEGSYYGGPDDDIVYAGPTGAGQVETLYGGDGIDLLDTTEFGGAYTIDLATGLTSFASESFLEFEWLRTGAGADTLVGDASDNAIWGNDGNDWIRGAEGNDSLYGGAGNDTLEGGDGDDTLAGHQGADVLVGGSGINRVFGGGGGDRIHSGGAGLYKGGNGDDIIHAGPTDPSAGETLLGGAGIDRLNTESHDGDYTINLETGATSFANERFSGFEDLFSGPGNDMLTGTAGANRIWGNAGNDTIEGGAGDDALDGGAGNDNLFGGDGADILLGGAGADWLEGGEGADTIEGGDGNDRIWGGVYDTVRGGRGDDRILSGGAGAFYGDAGDDILYADAGTGAEMLDGGEGVDRLDTTQALVDYVIDLGAAGSQSGFAEEAFHGFEHVTTGSGADRITGSRADNVIHAGAGDDAVDGGRGRDWLYGEAGADVLLGGFGADRLDGGQGNDHLDAGMGADELHGGAGNDTYRIHETRQKIFEAADGGRDLVLSSASYDLSAQGQDIENMQLLDDADISGTGNDRDNKITGNDGANLLAGLGGDDLLIGRRGNDTLDGGTGDDVMRGARGNDTYVVDSAGDRVIEGGRHGSNDAIHATISLDLEAAAPNVEVLVLKGDGNIDGFGTGRKNLLKGNAGDNILEGRNGQDVLDGGAGNDVLTGGKSADTFILNAGDGVDTITDLNLDRDVIRFDSGADGFADLTIAQDGTDTRIGYGSGDSVLLLAIDARDLATDMFVF</sequence>
<dbReference type="PANTHER" id="PTHR38340:SF1">
    <property type="entry name" value="S-LAYER PROTEIN"/>
    <property type="match status" value="1"/>
</dbReference>
<keyword evidence="7" id="KW-0677">Repeat</keyword>
<feature type="domain" description="Peptidase metallopeptidase" evidence="11">
    <location>
        <begin position="78"/>
        <end position="237"/>
    </location>
</feature>
<dbReference type="RefSeq" id="WP_386072301.1">
    <property type="nucleotide sequence ID" value="NZ_JBHTJT010000006.1"/>
</dbReference>
<dbReference type="InterPro" id="IPR003995">
    <property type="entry name" value="RTX_toxin_determinant-A"/>
</dbReference>
<evidence type="ECO:0000313" key="13">
    <source>
        <dbReference type="Proteomes" id="UP001597108"/>
    </source>
</evidence>
<dbReference type="InterPro" id="IPR011049">
    <property type="entry name" value="Serralysin-like_metalloprot_C"/>
</dbReference>
<evidence type="ECO:0000256" key="9">
    <source>
        <dbReference type="ARBA" id="ARBA00023136"/>
    </source>
</evidence>
<dbReference type="InterPro" id="IPR034033">
    <property type="entry name" value="Serralysin-like"/>
</dbReference>
<feature type="region of interest" description="Disordered" evidence="10">
    <location>
        <begin position="403"/>
        <end position="433"/>
    </location>
</feature>
<dbReference type="PROSITE" id="PS00330">
    <property type="entry name" value="HEMOLYSIN_CALCIUM"/>
    <property type="match status" value="12"/>
</dbReference>
<reference evidence="13" key="1">
    <citation type="journal article" date="2019" name="Int. J. Syst. Evol. Microbiol.">
        <title>The Global Catalogue of Microorganisms (GCM) 10K type strain sequencing project: providing services to taxonomists for standard genome sequencing and annotation.</title>
        <authorList>
            <consortium name="The Broad Institute Genomics Platform"/>
            <consortium name="The Broad Institute Genome Sequencing Center for Infectious Disease"/>
            <person name="Wu L."/>
            <person name="Ma J."/>
        </authorList>
    </citation>
    <scope>NUCLEOTIDE SEQUENCE [LARGE SCALE GENOMIC DNA]</scope>
    <source>
        <strain evidence="13">CCUG 60524</strain>
    </source>
</reference>
<evidence type="ECO:0000256" key="1">
    <source>
        <dbReference type="ARBA" id="ARBA00001913"/>
    </source>
</evidence>
<evidence type="ECO:0000259" key="11">
    <source>
        <dbReference type="SMART" id="SM00235"/>
    </source>
</evidence>
<dbReference type="InterPro" id="IPR001343">
    <property type="entry name" value="Hemolysn_Ca-bd"/>
</dbReference>
<protein>
    <submittedName>
        <fullName evidence="12">M10 family metallopeptidase C-terminal domain-containing protein</fullName>
    </submittedName>
</protein>
<dbReference type="InterPro" id="IPR024079">
    <property type="entry name" value="MetalloPept_cat_dom_sf"/>
</dbReference>
<feature type="region of interest" description="Disordered" evidence="10">
    <location>
        <begin position="1"/>
        <end position="22"/>
    </location>
</feature>